<feature type="compositionally biased region" description="Basic and acidic residues" evidence="2">
    <location>
        <begin position="377"/>
        <end position="387"/>
    </location>
</feature>
<keyword evidence="1" id="KW-0175">Coiled coil</keyword>
<feature type="coiled-coil region" evidence="1">
    <location>
        <begin position="131"/>
        <end position="186"/>
    </location>
</feature>
<accession>A0A9P4TVN5</accession>
<feature type="compositionally biased region" description="Polar residues" evidence="2">
    <location>
        <begin position="412"/>
        <end position="432"/>
    </location>
</feature>
<dbReference type="AlphaFoldDB" id="A0A9P4TVN5"/>
<feature type="region of interest" description="Disordered" evidence="2">
    <location>
        <begin position="374"/>
        <end position="446"/>
    </location>
</feature>
<evidence type="ECO:0000313" key="3">
    <source>
        <dbReference type="EMBL" id="KAF2424805.1"/>
    </source>
</evidence>
<feature type="compositionally biased region" description="Polar residues" evidence="2">
    <location>
        <begin position="71"/>
        <end position="90"/>
    </location>
</feature>
<evidence type="ECO:0000313" key="4">
    <source>
        <dbReference type="Proteomes" id="UP000800235"/>
    </source>
</evidence>
<dbReference type="Proteomes" id="UP000800235">
    <property type="component" value="Unassembled WGS sequence"/>
</dbReference>
<gene>
    <name evidence="3" type="ORF">EJ08DRAFT_681781</name>
</gene>
<reference evidence="3" key="1">
    <citation type="journal article" date="2020" name="Stud. Mycol.">
        <title>101 Dothideomycetes genomes: a test case for predicting lifestyles and emergence of pathogens.</title>
        <authorList>
            <person name="Haridas S."/>
            <person name="Albert R."/>
            <person name="Binder M."/>
            <person name="Bloem J."/>
            <person name="Labutti K."/>
            <person name="Salamov A."/>
            <person name="Andreopoulos B."/>
            <person name="Baker S."/>
            <person name="Barry K."/>
            <person name="Bills G."/>
            <person name="Bluhm B."/>
            <person name="Cannon C."/>
            <person name="Castanera R."/>
            <person name="Culley D."/>
            <person name="Daum C."/>
            <person name="Ezra D."/>
            <person name="Gonzalez J."/>
            <person name="Henrissat B."/>
            <person name="Kuo A."/>
            <person name="Liang C."/>
            <person name="Lipzen A."/>
            <person name="Lutzoni F."/>
            <person name="Magnuson J."/>
            <person name="Mondo S."/>
            <person name="Nolan M."/>
            <person name="Ohm R."/>
            <person name="Pangilinan J."/>
            <person name="Park H.-J."/>
            <person name="Ramirez L."/>
            <person name="Alfaro M."/>
            <person name="Sun H."/>
            <person name="Tritt A."/>
            <person name="Yoshinaga Y."/>
            <person name="Zwiers L.-H."/>
            <person name="Turgeon B."/>
            <person name="Goodwin S."/>
            <person name="Spatafora J."/>
            <person name="Crous P."/>
            <person name="Grigoriev I."/>
        </authorList>
    </citation>
    <scope>NUCLEOTIDE SEQUENCE</scope>
    <source>
        <strain evidence="3">CBS 130266</strain>
    </source>
</reference>
<feature type="compositionally biased region" description="Basic and acidic residues" evidence="2">
    <location>
        <begin position="32"/>
        <end position="45"/>
    </location>
</feature>
<proteinExistence type="predicted"/>
<organism evidence="3 4">
    <name type="scientific">Tothia fuscella</name>
    <dbReference type="NCBI Taxonomy" id="1048955"/>
    <lineage>
        <taxon>Eukaryota</taxon>
        <taxon>Fungi</taxon>
        <taxon>Dikarya</taxon>
        <taxon>Ascomycota</taxon>
        <taxon>Pezizomycotina</taxon>
        <taxon>Dothideomycetes</taxon>
        <taxon>Pleosporomycetidae</taxon>
        <taxon>Venturiales</taxon>
        <taxon>Cylindrosympodiaceae</taxon>
        <taxon>Tothia</taxon>
    </lineage>
</organism>
<keyword evidence="4" id="KW-1185">Reference proteome</keyword>
<name>A0A9P4TVN5_9PEZI</name>
<evidence type="ECO:0000256" key="2">
    <source>
        <dbReference type="SAM" id="MobiDB-lite"/>
    </source>
</evidence>
<evidence type="ECO:0000256" key="1">
    <source>
        <dbReference type="SAM" id="Coils"/>
    </source>
</evidence>
<dbReference type="EMBL" id="MU007073">
    <property type="protein sequence ID" value="KAF2424805.1"/>
    <property type="molecule type" value="Genomic_DNA"/>
</dbReference>
<protein>
    <submittedName>
        <fullName evidence="3">Uncharacterized protein</fullName>
    </submittedName>
</protein>
<comment type="caution">
    <text evidence="3">The sequence shown here is derived from an EMBL/GenBank/DDBJ whole genome shotgun (WGS) entry which is preliminary data.</text>
</comment>
<sequence length="446" mass="51796">MEYQGQNERITMAAGAERQRENMKGPLPEGLWNERDSITENDRYSSRMLKRRHRNERSSSPNRRRRLSIDWDSQASKHQVPRTPSSYEKQISGILSSRNQHENHNITIKDQPGERLEVHDRGPPEVYEVMLRRLKHLQDRLYLEREDHKREVRYWKAECRSADSENKRLSQNYHELLQSREKQAEEKPGYLQHRREQLPQVNTDNLPELTATGKAEVPPPKREDIIKARNFATNEHGGYLPGTMVLAYIVEAARNVEEEDDIYLEDDDMDEDSYFPPRSQVVFKLYKKNNLDQDALLKLCSTMIVHENIIKPVGHIWHSSLEQLIDTYCQNVRKQIRLPDPTWRRSEVFRGNPQMMASSVELQDDLQNEDLEPGEIFEERSRPETNKETSLPGKTKMTAGMQVLGIVGGSALTPSGTNSTPRPLLGASTTPKNVPRLQGRPERYKE</sequence>
<feature type="region of interest" description="Disordered" evidence="2">
    <location>
        <begin position="1"/>
        <end position="90"/>
    </location>
</feature>